<protein>
    <submittedName>
        <fullName evidence="2">Regulatory LuxR family protein</fullName>
    </submittedName>
</protein>
<dbReference type="InterPro" id="IPR000792">
    <property type="entry name" value="Tscrpt_reg_LuxR_C"/>
</dbReference>
<keyword evidence="3" id="KW-1185">Reference proteome</keyword>
<accession>A0A542DI29</accession>
<sequence length="338" mass="37317">MLGIVGIRPIDQAAYEVLIESRSMTVAELGNELGLTPQRLRPVLRALRERGLVVRQPGPPEGFSAVAPEVALEALFLQQERELSEARKIAAQLGDRYREASSWRHPPELIEVVHGGEAIGSRVEQVMRTARDQVRFVDKPPYAHLPSALHPVERDLLNRGVRFQGIYDRRALEVHDLRTDLEAGLSLGEEARVVADAPIKMILADNRLGLIPLESESPTLNSALIVHPSALLDALDALFGNLWQEAVPLALPDEDAMEPGPLSPEDTRLLALLTTGMPDRSIARQLGLSYRTFQRRLHGLMRELGAETRFQAGLRAAARGWVTPPLAEQPTSELPDTD</sequence>
<dbReference type="InterPro" id="IPR036388">
    <property type="entry name" value="WH-like_DNA-bd_sf"/>
</dbReference>
<comment type="caution">
    <text evidence="2">The sequence shown here is derived from an EMBL/GenBank/DDBJ whole genome shotgun (WGS) entry which is preliminary data.</text>
</comment>
<dbReference type="Gene3D" id="1.10.10.10">
    <property type="entry name" value="Winged helix-like DNA-binding domain superfamily/Winged helix DNA-binding domain"/>
    <property type="match status" value="2"/>
</dbReference>
<dbReference type="AlphaFoldDB" id="A0A542DI29"/>
<organism evidence="2 3">
    <name type="scientific">Amycolatopsis cihanbeyliensis</name>
    <dbReference type="NCBI Taxonomy" id="1128664"/>
    <lineage>
        <taxon>Bacteria</taxon>
        <taxon>Bacillati</taxon>
        <taxon>Actinomycetota</taxon>
        <taxon>Actinomycetes</taxon>
        <taxon>Pseudonocardiales</taxon>
        <taxon>Pseudonocardiaceae</taxon>
        <taxon>Amycolatopsis</taxon>
    </lineage>
</organism>
<dbReference type="SUPFAM" id="SSF46785">
    <property type="entry name" value="Winged helix' DNA-binding domain"/>
    <property type="match status" value="1"/>
</dbReference>
<dbReference type="OrthoDB" id="5932488at2"/>
<dbReference type="EMBL" id="VFML01000001">
    <property type="protein sequence ID" value="TQJ02675.1"/>
    <property type="molecule type" value="Genomic_DNA"/>
</dbReference>
<dbReference type="PANTHER" id="PTHR34293">
    <property type="entry name" value="HTH-TYPE TRANSCRIPTIONAL REGULATOR TRMBL2"/>
    <property type="match status" value="1"/>
</dbReference>
<proteinExistence type="predicted"/>
<dbReference type="GO" id="GO:0003677">
    <property type="term" value="F:DNA binding"/>
    <property type="evidence" value="ECO:0007669"/>
    <property type="project" value="InterPro"/>
</dbReference>
<dbReference type="SMART" id="SM00421">
    <property type="entry name" value="HTH_LUXR"/>
    <property type="match status" value="1"/>
</dbReference>
<gene>
    <name evidence="2" type="ORF">FB471_2411</name>
</gene>
<evidence type="ECO:0000259" key="1">
    <source>
        <dbReference type="PROSITE" id="PS50043"/>
    </source>
</evidence>
<name>A0A542DI29_AMYCI</name>
<dbReference type="Pfam" id="PF01978">
    <property type="entry name" value="TrmB"/>
    <property type="match status" value="1"/>
</dbReference>
<dbReference type="InterPro" id="IPR002831">
    <property type="entry name" value="Tscrpt_reg_TrmB_N"/>
</dbReference>
<dbReference type="PROSITE" id="PS50043">
    <property type="entry name" value="HTH_LUXR_2"/>
    <property type="match status" value="1"/>
</dbReference>
<evidence type="ECO:0000313" key="3">
    <source>
        <dbReference type="Proteomes" id="UP000320876"/>
    </source>
</evidence>
<dbReference type="Proteomes" id="UP000320876">
    <property type="component" value="Unassembled WGS sequence"/>
</dbReference>
<dbReference type="PANTHER" id="PTHR34293:SF1">
    <property type="entry name" value="HTH-TYPE TRANSCRIPTIONAL REGULATOR TRMBL2"/>
    <property type="match status" value="1"/>
</dbReference>
<dbReference type="InterPro" id="IPR016032">
    <property type="entry name" value="Sig_transdc_resp-reg_C-effctor"/>
</dbReference>
<dbReference type="InterPro" id="IPR051797">
    <property type="entry name" value="TrmB-like"/>
</dbReference>
<reference evidence="2 3" key="1">
    <citation type="submission" date="2019-06" db="EMBL/GenBank/DDBJ databases">
        <title>Sequencing the genomes of 1000 actinobacteria strains.</title>
        <authorList>
            <person name="Klenk H.-P."/>
        </authorList>
    </citation>
    <scope>NUCLEOTIDE SEQUENCE [LARGE SCALE GENOMIC DNA]</scope>
    <source>
        <strain evidence="2 3">DSM 45679</strain>
    </source>
</reference>
<dbReference type="SUPFAM" id="SSF46894">
    <property type="entry name" value="C-terminal effector domain of the bipartite response regulators"/>
    <property type="match status" value="1"/>
</dbReference>
<dbReference type="InterPro" id="IPR036390">
    <property type="entry name" value="WH_DNA-bd_sf"/>
</dbReference>
<feature type="domain" description="HTH luxR-type" evidence="1">
    <location>
        <begin position="255"/>
        <end position="320"/>
    </location>
</feature>
<evidence type="ECO:0000313" key="2">
    <source>
        <dbReference type="EMBL" id="TQJ02675.1"/>
    </source>
</evidence>
<dbReference type="GO" id="GO:0006355">
    <property type="term" value="P:regulation of DNA-templated transcription"/>
    <property type="evidence" value="ECO:0007669"/>
    <property type="project" value="InterPro"/>
</dbReference>